<dbReference type="PANTHER" id="PTHR23502:SF186">
    <property type="entry name" value="MAJOR FACILITATOR SUPERFAMILY (MFS) PROFILE DOMAIN-CONTAINING PROTEIN"/>
    <property type="match status" value="1"/>
</dbReference>
<evidence type="ECO:0000256" key="3">
    <source>
        <dbReference type="ARBA" id="ARBA00022475"/>
    </source>
</evidence>
<feature type="transmembrane region" description="Helical" evidence="8">
    <location>
        <begin position="323"/>
        <end position="344"/>
    </location>
</feature>
<dbReference type="InterPro" id="IPR011701">
    <property type="entry name" value="MFS"/>
</dbReference>
<dbReference type="Proteomes" id="UP000235023">
    <property type="component" value="Unassembled WGS sequence"/>
</dbReference>
<dbReference type="InterPro" id="IPR036259">
    <property type="entry name" value="MFS_trans_sf"/>
</dbReference>
<dbReference type="PANTHER" id="PTHR23502">
    <property type="entry name" value="MAJOR FACILITATOR SUPERFAMILY"/>
    <property type="match status" value="1"/>
</dbReference>
<protein>
    <submittedName>
        <fullName evidence="10">MFS general substrate transporter</fullName>
    </submittedName>
</protein>
<dbReference type="PROSITE" id="PS50850">
    <property type="entry name" value="MFS"/>
    <property type="match status" value="1"/>
</dbReference>
<dbReference type="InterPro" id="IPR020846">
    <property type="entry name" value="MFS_dom"/>
</dbReference>
<feature type="transmembrane region" description="Helical" evidence="8">
    <location>
        <begin position="126"/>
        <end position="144"/>
    </location>
</feature>
<dbReference type="SUPFAM" id="SSF103473">
    <property type="entry name" value="MFS general substrate transporter"/>
    <property type="match status" value="1"/>
</dbReference>
<keyword evidence="4 8" id="KW-0812">Transmembrane</keyword>
<evidence type="ECO:0000256" key="1">
    <source>
        <dbReference type="ARBA" id="ARBA00004651"/>
    </source>
</evidence>
<evidence type="ECO:0000256" key="2">
    <source>
        <dbReference type="ARBA" id="ARBA00022448"/>
    </source>
</evidence>
<dbReference type="GO" id="GO:0005886">
    <property type="term" value="C:plasma membrane"/>
    <property type="evidence" value="ECO:0007669"/>
    <property type="project" value="UniProtKB-SubCell"/>
</dbReference>
<sequence length="500" mass="53875">MALTTIPLWRMVFDQGAVTHDVLQHQYPGSGTDDDPYRISWIANDSRNPLEFRTGSRWAICGLASIATLTLALGSSTYSGGMEQIREEFHTSQEVALLGISMWVLGFALGPMVWAPLSEVYGRRPISILSSLGLTIFTAGSVGAKNIQTLVILRFFAGSLGSSPMAVSGSIIADTFPPVIRGLGSNIYAVAAFIGPTLGPIVGSYLASAAGWRWDQGLLAIAAGILLLINIICLPETFGPVLLHARAARLSSLTGQHYIPLSFTNNNKKISLKSKLQIALARPFSLLIHEPIVLFLSLYSAIIYGILYLFFAAYPIVFHSNPLPFLAILIGNIISIALTIPTFYSYRRKALSSPSSSPLPPETRLPPSFLGAILLPISLFWFAFTANNVDNNPMVTAAAGLPFGFAIVSVYMPILSYLIDTYGPRYAASAIAVNALLRSLFGAVFPLFTPVMYARLGVTWASAVPAFLALACVPLPFVFWAFGDRVRRRCRFAGGGGKSG</sequence>
<evidence type="ECO:0000256" key="7">
    <source>
        <dbReference type="ARBA" id="ARBA00038459"/>
    </source>
</evidence>
<dbReference type="FunFam" id="1.20.1250.20:FF:000011">
    <property type="entry name" value="MFS multidrug transporter, putative"/>
    <property type="match status" value="1"/>
</dbReference>
<dbReference type="Gene3D" id="1.20.1250.20">
    <property type="entry name" value="MFS general substrate transporter like domains"/>
    <property type="match status" value="1"/>
</dbReference>
<keyword evidence="11" id="KW-1185">Reference proteome</keyword>
<feature type="domain" description="Major facilitator superfamily (MFS) profile" evidence="9">
    <location>
        <begin position="60"/>
        <end position="489"/>
    </location>
</feature>
<dbReference type="AlphaFoldDB" id="A0A2J5HT02"/>
<evidence type="ECO:0000313" key="11">
    <source>
        <dbReference type="Proteomes" id="UP000235023"/>
    </source>
</evidence>
<organism evidence="10 11">
    <name type="scientific">Aspergillus taichungensis</name>
    <dbReference type="NCBI Taxonomy" id="482145"/>
    <lineage>
        <taxon>Eukaryota</taxon>
        <taxon>Fungi</taxon>
        <taxon>Dikarya</taxon>
        <taxon>Ascomycota</taxon>
        <taxon>Pezizomycotina</taxon>
        <taxon>Eurotiomycetes</taxon>
        <taxon>Eurotiomycetidae</taxon>
        <taxon>Eurotiales</taxon>
        <taxon>Aspergillaceae</taxon>
        <taxon>Aspergillus</taxon>
        <taxon>Aspergillus subgen. Circumdati</taxon>
    </lineage>
</organism>
<accession>A0A2J5HT02</accession>
<evidence type="ECO:0000256" key="5">
    <source>
        <dbReference type="ARBA" id="ARBA00022989"/>
    </source>
</evidence>
<comment type="subcellular location">
    <subcellularLocation>
        <location evidence="1">Cell membrane</location>
        <topology evidence="1">Multi-pass membrane protein</topology>
    </subcellularLocation>
</comment>
<comment type="similarity">
    <text evidence="7">Belongs to the major facilitator superfamily. DHA1 family. Polyamines/proton antiporter (TC 2.A.1.2.16) subfamily.</text>
</comment>
<feature type="transmembrane region" description="Helical" evidence="8">
    <location>
        <begin position="460"/>
        <end position="482"/>
    </location>
</feature>
<feature type="transmembrane region" description="Helical" evidence="8">
    <location>
        <begin position="150"/>
        <end position="173"/>
    </location>
</feature>
<proteinExistence type="inferred from homology"/>
<feature type="transmembrane region" description="Helical" evidence="8">
    <location>
        <begin position="185"/>
        <end position="206"/>
    </location>
</feature>
<evidence type="ECO:0000256" key="6">
    <source>
        <dbReference type="ARBA" id="ARBA00023136"/>
    </source>
</evidence>
<feature type="transmembrane region" description="Helical" evidence="8">
    <location>
        <begin position="365"/>
        <end position="384"/>
    </location>
</feature>
<feature type="transmembrane region" description="Helical" evidence="8">
    <location>
        <begin position="95"/>
        <end position="114"/>
    </location>
</feature>
<evidence type="ECO:0000256" key="4">
    <source>
        <dbReference type="ARBA" id="ARBA00022692"/>
    </source>
</evidence>
<dbReference type="OrthoDB" id="440553at2759"/>
<keyword evidence="3" id="KW-1003">Cell membrane</keyword>
<gene>
    <name evidence="10" type="ORF">BDW42DRAFT_201288</name>
</gene>
<evidence type="ECO:0000313" key="10">
    <source>
        <dbReference type="EMBL" id="PLN80405.1"/>
    </source>
</evidence>
<evidence type="ECO:0000256" key="8">
    <source>
        <dbReference type="SAM" id="Phobius"/>
    </source>
</evidence>
<dbReference type="CDD" id="cd17323">
    <property type="entry name" value="MFS_Tpo1_MDR_like"/>
    <property type="match status" value="1"/>
</dbReference>
<feature type="transmembrane region" description="Helical" evidence="8">
    <location>
        <begin position="292"/>
        <end position="317"/>
    </location>
</feature>
<dbReference type="GO" id="GO:0022857">
    <property type="term" value="F:transmembrane transporter activity"/>
    <property type="evidence" value="ECO:0007669"/>
    <property type="project" value="InterPro"/>
</dbReference>
<dbReference type="EMBL" id="KZ559548">
    <property type="protein sequence ID" value="PLN80405.1"/>
    <property type="molecule type" value="Genomic_DNA"/>
</dbReference>
<feature type="transmembrane region" description="Helical" evidence="8">
    <location>
        <begin position="218"/>
        <end position="243"/>
    </location>
</feature>
<name>A0A2J5HT02_9EURO</name>
<feature type="transmembrane region" description="Helical" evidence="8">
    <location>
        <begin position="396"/>
        <end position="419"/>
    </location>
</feature>
<keyword evidence="6 8" id="KW-0472">Membrane</keyword>
<reference evidence="11" key="1">
    <citation type="submission" date="2017-12" db="EMBL/GenBank/DDBJ databases">
        <authorList>
            <consortium name="DOE Joint Genome Institute"/>
            <person name="Mondo S.J."/>
            <person name="Kjaerbolling I."/>
            <person name="Vesth T.C."/>
            <person name="Frisvad J.C."/>
            <person name="Nybo J.L."/>
            <person name="Theobald S."/>
            <person name="Kuo A."/>
            <person name="Bowyer P."/>
            <person name="Matsuda Y."/>
            <person name="Lyhne E.K."/>
            <person name="Kogle M.E."/>
            <person name="Clum A."/>
            <person name="Lipzen A."/>
            <person name="Salamov A."/>
            <person name="Ngan C.Y."/>
            <person name="Daum C."/>
            <person name="Chiniquy J."/>
            <person name="Barry K."/>
            <person name="LaButti K."/>
            <person name="Haridas S."/>
            <person name="Simmons B.A."/>
            <person name="Magnuson J.K."/>
            <person name="Mortensen U.H."/>
            <person name="Larsen T.O."/>
            <person name="Grigoriev I.V."/>
            <person name="Baker S.E."/>
            <person name="Andersen M.R."/>
            <person name="Nordberg H.P."/>
            <person name="Cantor M.N."/>
            <person name="Hua S.X."/>
        </authorList>
    </citation>
    <scope>NUCLEOTIDE SEQUENCE [LARGE SCALE GENOMIC DNA]</scope>
    <source>
        <strain evidence="11">IBT 19404</strain>
    </source>
</reference>
<dbReference type="Pfam" id="PF07690">
    <property type="entry name" value="MFS_1"/>
    <property type="match status" value="1"/>
</dbReference>
<keyword evidence="2" id="KW-0813">Transport</keyword>
<evidence type="ECO:0000259" key="9">
    <source>
        <dbReference type="PROSITE" id="PS50850"/>
    </source>
</evidence>
<keyword evidence="5 8" id="KW-1133">Transmembrane helix</keyword>